<accession>A0AAU9HNC3</accession>
<dbReference type="Gene3D" id="3.40.50.1820">
    <property type="entry name" value="alpha/beta hydrolase"/>
    <property type="match status" value="1"/>
</dbReference>
<dbReference type="Proteomes" id="UP000835242">
    <property type="component" value="Chromosome"/>
</dbReference>
<dbReference type="Pfam" id="PF12697">
    <property type="entry name" value="Abhydrolase_6"/>
    <property type="match status" value="1"/>
</dbReference>
<dbReference type="InterPro" id="IPR000073">
    <property type="entry name" value="AB_hydrolase_1"/>
</dbReference>
<sequence>MRALAMGVTARHTVAMTVPASATPDRTLLRMSATRPTLLLLPGLLNDAQLWQAQRVALAELADCVVGDITQGESMRTLATQLLAQMPPRFALAGFSLGGYVAQEILRIAPERVERLALLDTSARADSPERAAQRRAQEASVRGASAFHGFGERLLRHYVHPSRWQDEALLERVRGMTQRLGVEVFLRQNRLEREDGRALLRAYAGPLLVLCGQDDAITPPALHEEMAALAVQARLVQVPACGHLSPLEQPQAVSDALRQWLLA</sequence>
<protein>
    <submittedName>
        <fullName evidence="2">2-succinyl-6-hydroxy-2,4-cyclohexadiene-1-carboxy late synthase</fullName>
    </submittedName>
</protein>
<name>A0AAU9HNC3_9XANT</name>
<reference evidence="2 3" key="1">
    <citation type="submission" date="2021-02" db="EMBL/GenBank/DDBJ databases">
        <authorList>
            <person name="Pothier F. J."/>
        </authorList>
    </citation>
    <scope>NUCLEOTIDE SEQUENCE [LARGE SCALE GENOMIC DNA]</scope>
    <source>
        <strain evidence="2 3">1314c</strain>
    </source>
</reference>
<organism evidence="2 3">
    <name type="scientific">Xanthomonas arboricola</name>
    <dbReference type="NCBI Taxonomy" id="56448"/>
    <lineage>
        <taxon>Bacteria</taxon>
        <taxon>Pseudomonadati</taxon>
        <taxon>Pseudomonadota</taxon>
        <taxon>Gammaproteobacteria</taxon>
        <taxon>Lysobacterales</taxon>
        <taxon>Lysobacteraceae</taxon>
        <taxon>Xanthomonas</taxon>
    </lineage>
</organism>
<dbReference type="EMBL" id="HG992337">
    <property type="protein sequence ID" value="CAE6696312.1"/>
    <property type="molecule type" value="Genomic_DNA"/>
</dbReference>
<gene>
    <name evidence="2" type="primary">menH_1</name>
    <name evidence="2" type="ORF">XA1314C_03040</name>
</gene>
<feature type="domain" description="AB hydrolase-1" evidence="1">
    <location>
        <begin position="64"/>
        <end position="256"/>
    </location>
</feature>
<evidence type="ECO:0000313" key="2">
    <source>
        <dbReference type="EMBL" id="CAE6696333.1"/>
    </source>
</evidence>
<dbReference type="EMBL" id="HG992337">
    <property type="protein sequence ID" value="CAE6696333.1"/>
    <property type="molecule type" value="Genomic_DNA"/>
</dbReference>
<dbReference type="PRINTS" id="PR00111">
    <property type="entry name" value="ABHYDROLASE"/>
</dbReference>
<dbReference type="SUPFAM" id="SSF53474">
    <property type="entry name" value="alpha/beta-Hydrolases"/>
    <property type="match status" value="1"/>
</dbReference>
<evidence type="ECO:0000313" key="3">
    <source>
        <dbReference type="Proteomes" id="UP000835242"/>
    </source>
</evidence>
<dbReference type="InterPro" id="IPR050228">
    <property type="entry name" value="Carboxylesterase_BioH"/>
</dbReference>
<dbReference type="AlphaFoldDB" id="A0AAU9HNC3"/>
<evidence type="ECO:0000259" key="1">
    <source>
        <dbReference type="Pfam" id="PF12697"/>
    </source>
</evidence>
<dbReference type="InterPro" id="IPR029058">
    <property type="entry name" value="AB_hydrolase_fold"/>
</dbReference>
<proteinExistence type="predicted"/>
<dbReference type="PANTHER" id="PTHR43194:SF2">
    <property type="entry name" value="PEROXISOMAL MEMBRANE PROTEIN LPX1"/>
    <property type="match status" value="1"/>
</dbReference>
<dbReference type="PANTHER" id="PTHR43194">
    <property type="entry name" value="HYDROLASE ALPHA/BETA FOLD FAMILY"/>
    <property type="match status" value="1"/>
</dbReference>